<reference evidence="1 2" key="1">
    <citation type="submission" date="2019-04" db="EMBL/GenBank/DDBJ databases">
        <authorList>
            <person name="Li Y."/>
            <person name="Wang J."/>
        </authorList>
    </citation>
    <scope>NUCLEOTIDE SEQUENCE [LARGE SCALE GENOMIC DNA]</scope>
    <source>
        <strain evidence="1 2">DSM 14668</strain>
    </source>
</reference>
<name>A0A4U1IDY1_9BACT</name>
<proteinExistence type="predicted"/>
<gene>
    <name evidence="1" type="ORF">E8A74_50600</name>
</gene>
<dbReference type="AlphaFoldDB" id="A0A4U1IDY1"/>
<protein>
    <submittedName>
        <fullName evidence="1">Uncharacterized protein</fullName>
    </submittedName>
</protein>
<dbReference type="OrthoDB" id="5505482at2"/>
<accession>A0A4U1IDY1</accession>
<comment type="caution">
    <text evidence="1">The sequence shown here is derived from an EMBL/GenBank/DDBJ whole genome shotgun (WGS) entry which is preliminary data.</text>
</comment>
<dbReference type="Proteomes" id="UP000309215">
    <property type="component" value="Unassembled WGS sequence"/>
</dbReference>
<evidence type="ECO:0000313" key="2">
    <source>
        <dbReference type="Proteomes" id="UP000309215"/>
    </source>
</evidence>
<dbReference type="RefSeq" id="WP_136936409.1">
    <property type="nucleotide sequence ID" value="NZ_SSMQ01000141.1"/>
</dbReference>
<organism evidence="1 2">
    <name type="scientific">Polyangium fumosum</name>
    <dbReference type="NCBI Taxonomy" id="889272"/>
    <lineage>
        <taxon>Bacteria</taxon>
        <taxon>Pseudomonadati</taxon>
        <taxon>Myxococcota</taxon>
        <taxon>Polyangia</taxon>
        <taxon>Polyangiales</taxon>
        <taxon>Polyangiaceae</taxon>
        <taxon>Polyangium</taxon>
    </lineage>
</organism>
<keyword evidence="2" id="KW-1185">Reference proteome</keyword>
<evidence type="ECO:0000313" key="1">
    <source>
        <dbReference type="EMBL" id="TKC91872.1"/>
    </source>
</evidence>
<sequence length="323" mass="34848">MNHPTSILRNAAGLVLVAMSIYGMGCAVEAGDLHVDLDEENLGEAVQGAAGDPGTLNHLRYQVLHNHGVQHTTRSLGAAALVNTSGSLPAMPYMPLPNATGRMVGARVEYLEILIGCALPAGTSVRDPNHILGYITFLGVPSPMYKFYNGEIGLAPDWTTRGLNTREKELVTACVLQRTNRFGEQVEIMLEGNHPAITRTEADKLLFPGVESRAWGNMFDSTMPLSTTNPLVDATSAPFNAYICHETASCPTGIPGILRQCDAMNACGFVYVGDCKDHWKYCVDKWLNNLPAPTCAQFQHNILASLKEADTVCLPPLVDDPGL</sequence>
<dbReference type="EMBL" id="SSMQ01000141">
    <property type="protein sequence ID" value="TKC91872.1"/>
    <property type="molecule type" value="Genomic_DNA"/>
</dbReference>